<dbReference type="GO" id="GO:0016301">
    <property type="term" value="F:kinase activity"/>
    <property type="evidence" value="ECO:0007669"/>
    <property type="project" value="UniProtKB-KW"/>
</dbReference>
<proteinExistence type="inferred from homology"/>
<dbReference type="InterPro" id="IPR050406">
    <property type="entry name" value="FGGY_Carb_Kinase"/>
</dbReference>
<evidence type="ECO:0000259" key="5">
    <source>
        <dbReference type="Pfam" id="PF02782"/>
    </source>
</evidence>
<evidence type="ECO:0000256" key="3">
    <source>
        <dbReference type="ARBA" id="ARBA00022777"/>
    </source>
</evidence>
<evidence type="ECO:0000313" key="6">
    <source>
        <dbReference type="EMBL" id="HIS93173.1"/>
    </source>
</evidence>
<evidence type="ECO:0000313" key="7">
    <source>
        <dbReference type="Proteomes" id="UP000824140"/>
    </source>
</evidence>
<keyword evidence="3" id="KW-0418">Kinase</keyword>
<feature type="domain" description="Carbohydrate kinase FGGY C-terminal" evidence="5">
    <location>
        <begin position="283"/>
        <end position="450"/>
    </location>
</feature>
<comment type="caution">
    <text evidence="6">The sequence shown here is derived from an EMBL/GenBank/DDBJ whole genome shotgun (WGS) entry which is preliminary data.</text>
</comment>
<dbReference type="Gene3D" id="3.30.420.40">
    <property type="match status" value="2"/>
</dbReference>
<keyword evidence="2" id="KW-0808">Transferase</keyword>
<dbReference type="InterPro" id="IPR000577">
    <property type="entry name" value="Carb_kinase_FGGY"/>
</dbReference>
<evidence type="ECO:0000259" key="4">
    <source>
        <dbReference type="Pfam" id="PF00370"/>
    </source>
</evidence>
<dbReference type="Proteomes" id="UP000824140">
    <property type="component" value="Unassembled WGS sequence"/>
</dbReference>
<dbReference type="SUPFAM" id="SSF53067">
    <property type="entry name" value="Actin-like ATPase domain"/>
    <property type="match status" value="2"/>
</dbReference>
<dbReference type="PIRSF" id="PIRSF000538">
    <property type="entry name" value="GlpK"/>
    <property type="match status" value="1"/>
</dbReference>
<name>A0A9D1G1R5_9FIRM</name>
<dbReference type="AlphaFoldDB" id="A0A9D1G1R5"/>
<dbReference type="CDD" id="cd07773">
    <property type="entry name" value="ASKHA_NBD_FGGY_FK"/>
    <property type="match status" value="1"/>
</dbReference>
<evidence type="ECO:0008006" key="8">
    <source>
        <dbReference type="Google" id="ProtNLM"/>
    </source>
</evidence>
<dbReference type="GO" id="GO:0005975">
    <property type="term" value="P:carbohydrate metabolic process"/>
    <property type="evidence" value="ECO:0007669"/>
    <property type="project" value="InterPro"/>
</dbReference>
<gene>
    <name evidence="6" type="ORF">IAA84_09185</name>
</gene>
<accession>A0A9D1G1R5</accession>
<dbReference type="InterPro" id="IPR018484">
    <property type="entry name" value="FGGY_N"/>
</dbReference>
<dbReference type="EMBL" id="DVJN01000185">
    <property type="protein sequence ID" value="HIS93173.1"/>
    <property type="molecule type" value="Genomic_DNA"/>
</dbReference>
<feature type="domain" description="Carbohydrate kinase FGGY N-terminal" evidence="4">
    <location>
        <begin position="5"/>
        <end position="249"/>
    </location>
</feature>
<protein>
    <recommendedName>
        <fullName evidence="8">Xylulokinase</fullName>
    </recommendedName>
</protein>
<dbReference type="Pfam" id="PF00370">
    <property type="entry name" value="FGGY_N"/>
    <property type="match status" value="1"/>
</dbReference>
<organism evidence="6 7">
    <name type="scientific">Candidatus Alectryocaccomicrobium excrementavium</name>
    <dbReference type="NCBI Taxonomy" id="2840668"/>
    <lineage>
        <taxon>Bacteria</taxon>
        <taxon>Bacillati</taxon>
        <taxon>Bacillota</taxon>
        <taxon>Clostridia</taxon>
        <taxon>Candidatus Alectryocaccomicrobium</taxon>
    </lineage>
</organism>
<evidence type="ECO:0000256" key="1">
    <source>
        <dbReference type="ARBA" id="ARBA00009156"/>
    </source>
</evidence>
<dbReference type="Pfam" id="PF02782">
    <property type="entry name" value="FGGY_C"/>
    <property type="match status" value="1"/>
</dbReference>
<sequence>MRKLLLGIDAGTTAFKAALFDEKMNALAAAQQDYQLQSREGNRVEFPAEKYFRVLCRCVRQLVEKIPSAAGEVCALALSCQGETLVCLDADGQPLGDAIVWLDGRAEAEADALRQRFGRRAVYEITGQSDMTATWPAAKLLWLRSHARERFARSRRFLLLEDYLLFRLTGQFVGEKNLWASSAMMNIHTGKWWAEMLAELGIGAKALPELAGSAAPIATLTPEAARATGLNPSVLVAAGALDQTCNLIGCGITRPGSVCESTGSCLAVSAVLDSPIPYDERRPVTCQNHAVPGRYTLLSWSQSAGMALKWCARELYRDAASLEEAYARINQEAENIPIGSDGIVALPYFAGTAFPEFDGNARAVFFGANLSHTRGHFAHAVMESVACMLRQNLNLLNAARIPVDRVFCMGGGANSPVWLQIKADIAQTRMVRLRATDSACRGAAALAGVAVGMFPSIDALPNAEISGAVYEPRPTPQAGLVLQRYEELYAVLKPFFQKCASQNKEVVS</sequence>
<evidence type="ECO:0000256" key="2">
    <source>
        <dbReference type="ARBA" id="ARBA00022679"/>
    </source>
</evidence>
<reference evidence="6" key="1">
    <citation type="submission" date="2020-10" db="EMBL/GenBank/DDBJ databases">
        <authorList>
            <person name="Gilroy R."/>
        </authorList>
    </citation>
    <scope>NUCLEOTIDE SEQUENCE</scope>
    <source>
        <strain evidence="6">13766</strain>
    </source>
</reference>
<reference evidence="6" key="2">
    <citation type="journal article" date="2021" name="PeerJ">
        <title>Extensive microbial diversity within the chicken gut microbiome revealed by metagenomics and culture.</title>
        <authorList>
            <person name="Gilroy R."/>
            <person name="Ravi A."/>
            <person name="Getino M."/>
            <person name="Pursley I."/>
            <person name="Horton D.L."/>
            <person name="Alikhan N.F."/>
            <person name="Baker D."/>
            <person name="Gharbi K."/>
            <person name="Hall N."/>
            <person name="Watson M."/>
            <person name="Adriaenssens E.M."/>
            <person name="Foster-Nyarko E."/>
            <person name="Jarju S."/>
            <person name="Secka A."/>
            <person name="Antonio M."/>
            <person name="Oren A."/>
            <person name="Chaudhuri R.R."/>
            <person name="La Ragione R."/>
            <person name="Hildebrand F."/>
            <person name="Pallen M.J."/>
        </authorList>
    </citation>
    <scope>NUCLEOTIDE SEQUENCE</scope>
    <source>
        <strain evidence="6">13766</strain>
    </source>
</reference>
<comment type="similarity">
    <text evidence="1">Belongs to the FGGY kinase family.</text>
</comment>
<dbReference type="PANTHER" id="PTHR43095">
    <property type="entry name" value="SUGAR KINASE"/>
    <property type="match status" value="1"/>
</dbReference>
<dbReference type="InterPro" id="IPR043129">
    <property type="entry name" value="ATPase_NBD"/>
</dbReference>
<dbReference type="InterPro" id="IPR018485">
    <property type="entry name" value="FGGY_C"/>
</dbReference>